<reference evidence="1 2" key="1">
    <citation type="submission" date="2018-10" db="EMBL/GenBank/DDBJ databases">
        <title>Isolation of pseudouridimycin from Streptomyces albus DSM 40763.</title>
        <authorList>
            <person name="Rosenqvist P."/>
            <person name="Metsae-Ketelae M."/>
            <person name="Virta P."/>
        </authorList>
    </citation>
    <scope>NUCLEOTIDE SEQUENCE [LARGE SCALE GENOMIC DNA]</scope>
    <source>
        <strain evidence="1 2">DSM 40763</strain>
    </source>
</reference>
<proteinExistence type="predicted"/>
<dbReference type="PANTHER" id="PTHR33990:SF1">
    <property type="entry name" value="PROTEIN YJDN"/>
    <property type="match status" value="1"/>
</dbReference>
<comment type="caution">
    <text evidence="1">The sequence shown here is derived from an EMBL/GenBank/DDBJ whole genome shotgun (WGS) entry which is preliminary data.</text>
</comment>
<dbReference type="SUPFAM" id="SSF54593">
    <property type="entry name" value="Glyoxalase/Bleomycin resistance protein/Dihydroxybiphenyl dioxygenase"/>
    <property type="match status" value="1"/>
</dbReference>
<evidence type="ECO:0000313" key="2">
    <source>
        <dbReference type="Proteomes" id="UP000298111"/>
    </source>
</evidence>
<dbReference type="Proteomes" id="UP000298111">
    <property type="component" value="Unassembled WGS sequence"/>
</dbReference>
<name>A0A6C1C8J1_9ACTN</name>
<dbReference type="InterPro" id="IPR028973">
    <property type="entry name" value="PhnB-like"/>
</dbReference>
<dbReference type="PANTHER" id="PTHR33990">
    <property type="entry name" value="PROTEIN YJDN-RELATED"/>
    <property type="match status" value="1"/>
</dbReference>
<evidence type="ECO:0000313" key="1">
    <source>
        <dbReference type="EMBL" id="TGG86084.1"/>
    </source>
</evidence>
<dbReference type="GeneID" id="75179968"/>
<protein>
    <submittedName>
        <fullName evidence="1">VOC family protein</fullName>
    </submittedName>
</protein>
<dbReference type="Gene3D" id="3.10.180.10">
    <property type="entry name" value="2,3-Dihydroxybiphenyl 1,2-Dioxygenase, domain 1"/>
    <property type="match status" value="1"/>
</dbReference>
<sequence length="140" mass="15622">MPVTTTTHLNFRGDARAALEHYRSVFGGRLSAITYKDMGTVRNENEADWVVWGEVAGDNGFHIMAYDVPSDLPWDRGTDPFFVSVRGDDADEISALWQKLAEGSTVRRPLEPAQWAPLYGMLTDRFGVTWVLDVAAPYNG</sequence>
<dbReference type="InterPro" id="IPR029068">
    <property type="entry name" value="Glyas_Bleomycin-R_OHBP_Dase"/>
</dbReference>
<dbReference type="RefSeq" id="WP_135566768.1">
    <property type="nucleotide sequence ID" value="NZ_CP048875.1"/>
</dbReference>
<dbReference type="AlphaFoldDB" id="A0A6C1C8J1"/>
<organism evidence="1 2">
    <name type="scientific">Streptomyces albus</name>
    <dbReference type="NCBI Taxonomy" id="1888"/>
    <lineage>
        <taxon>Bacteria</taxon>
        <taxon>Bacillati</taxon>
        <taxon>Actinomycetota</taxon>
        <taxon>Actinomycetes</taxon>
        <taxon>Kitasatosporales</taxon>
        <taxon>Streptomycetaceae</taxon>
        <taxon>Streptomyces</taxon>
    </lineage>
</organism>
<accession>A0A6C1C8J1</accession>
<dbReference type="CDD" id="cd06588">
    <property type="entry name" value="PhnB_like"/>
    <property type="match status" value="1"/>
</dbReference>
<dbReference type="Pfam" id="PF00903">
    <property type="entry name" value="Glyoxalase"/>
    <property type="match status" value="1"/>
</dbReference>
<dbReference type="EMBL" id="RCIY01000040">
    <property type="protein sequence ID" value="TGG86084.1"/>
    <property type="molecule type" value="Genomic_DNA"/>
</dbReference>
<dbReference type="InterPro" id="IPR004360">
    <property type="entry name" value="Glyas_Fos-R_dOase_dom"/>
</dbReference>
<gene>
    <name evidence="1" type="ORF">D8771_06625</name>
</gene>